<name>A0ACB8DGC1_DERSI</name>
<keyword evidence="2" id="KW-1185">Reference proteome</keyword>
<accession>A0ACB8DGC1</accession>
<comment type="caution">
    <text evidence="1">The sequence shown here is derived from an EMBL/GenBank/DDBJ whole genome shotgun (WGS) entry which is preliminary data.</text>
</comment>
<sequence length="806" mass="90963">MDPKESNAAADSVKCPVIPHPSNLPLRARVPVYLTHYERPSKLFLRYNLSDSNECVDQCDCYIEPDRPHLYEAFLGMCCMVCPDSCSRQALRAVVTDVRRNLNGIQVLVDVLYVDEGRTDVVGLDCVYPISEDEALEPYRAVACCIRRIRPAWVSSCYDLQLLIDDNVPYYYEAIFYGRSDSGIYEIDLFINCPETPTGPIQLNVAELLVSNGYAEFLGYLSDAPLGAVKLASDTSCHLQPESKGATGHSQPGSRIICAEVPDSSPSTLSACTDSLSDTSSDCSELPAPIVPKENTVDIKVTFTLTPDHWYGQLASTVKELSEIHSIIKSCEQVLCAKRDIKKGSCLIYRDLPHETGTRVRVEELLRAGKCRIFLIDYGNRKAVKSSCLFRMDPRLFTIGPLALRFQLVDIEPWAEWTEAAIIRFEELTSSDSSLTAVIVETRSTGDEFNDTTYLAKLRSKTYGDVAECMIREGYARMPTAKRKKQTVTQNTNFAEFPKFSPMQDDYNNPLNSYNVNTDDLGVAASNFVAKTDRICKFFSSQGYCRQGALCVFRHIAEEANSAILHVTEPVNNCVKYMKPPELGIVLLGQMSTYESPKHFYLVFPYGRRPIDRLILEGRNFSSEETLGTLMEDIQGFCHRGHFLENRLFVKSVGEFVAARCSKDSRWYRAQVVSIGEGDRLKVLYVDFGFSEWLSLNEVRSLDPRFTHLPIQSQLSSLVDSELCFFSNETGLDAEMCKSFLQCVTGETLLVKTAYYKEGLLHVKLFFYRDDVICNVTDFIKDLQAHPSQEKYYTRSFFTRTNAHHT</sequence>
<gene>
    <name evidence="1" type="ORF">HPB49_020784</name>
</gene>
<dbReference type="EMBL" id="CM023471">
    <property type="protein sequence ID" value="KAH7966931.1"/>
    <property type="molecule type" value="Genomic_DNA"/>
</dbReference>
<evidence type="ECO:0000313" key="1">
    <source>
        <dbReference type="EMBL" id="KAH7966931.1"/>
    </source>
</evidence>
<evidence type="ECO:0000313" key="2">
    <source>
        <dbReference type="Proteomes" id="UP000821865"/>
    </source>
</evidence>
<organism evidence="1 2">
    <name type="scientific">Dermacentor silvarum</name>
    <name type="common">Tick</name>
    <dbReference type="NCBI Taxonomy" id="543639"/>
    <lineage>
        <taxon>Eukaryota</taxon>
        <taxon>Metazoa</taxon>
        <taxon>Ecdysozoa</taxon>
        <taxon>Arthropoda</taxon>
        <taxon>Chelicerata</taxon>
        <taxon>Arachnida</taxon>
        <taxon>Acari</taxon>
        <taxon>Parasitiformes</taxon>
        <taxon>Ixodida</taxon>
        <taxon>Ixodoidea</taxon>
        <taxon>Ixodidae</taxon>
        <taxon>Rhipicephalinae</taxon>
        <taxon>Dermacentor</taxon>
    </lineage>
</organism>
<dbReference type="Proteomes" id="UP000821865">
    <property type="component" value="Chromosome 2"/>
</dbReference>
<protein>
    <submittedName>
        <fullName evidence="1">Uncharacterized protein</fullName>
    </submittedName>
</protein>
<proteinExistence type="predicted"/>
<reference evidence="1" key="1">
    <citation type="submission" date="2020-05" db="EMBL/GenBank/DDBJ databases">
        <title>Large-scale comparative analyses of tick genomes elucidate their genetic diversity and vector capacities.</title>
        <authorList>
            <person name="Jia N."/>
            <person name="Wang J."/>
            <person name="Shi W."/>
            <person name="Du L."/>
            <person name="Sun Y."/>
            <person name="Zhan W."/>
            <person name="Jiang J."/>
            <person name="Wang Q."/>
            <person name="Zhang B."/>
            <person name="Ji P."/>
            <person name="Sakyi L.B."/>
            <person name="Cui X."/>
            <person name="Yuan T."/>
            <person name="Jiang B."/>
            <person name="Yang W."/>
            <person name="Lam T.T.-Y."/>
            <person name="Chang Q."/>
            <person name="Ding S."/>
            <person name="Wang X."/>
            <person name="Zhu J."/>
            <person name="Ruan X."/>
            <person name="Zhao L."/>
            <person name="Wei J."/>
            <person name="Que T."/>
            <person name="Du C."/>
            <person name="Cheng J."/>
            <person name="Dai P."/>
            <person name="Han X."/>
            <person name="Huang E."/>
            <person name="Gao Y."/>
            <person name="Liu J."/>
            <person name="Shao H."/>
            <person name="Ye R."/>
            <person name="Li L."/>
            <person name="Wei W."/>
            <person name="Wang X."/>
            <person name="Wang C."/>
            <person name="Yang T."/>
            <person name="Huo Q."/>
            <person name="Li W."/>
            <person name="Guo W."/>
            <person name="Chen H."/>
            <person name="Zhou L."/>
            <person name="Ni X."/>
            <person name="Tian J."/>
            <person name="Zhou Y."/>
            <person name="Sheng Y."/>
            <person name="Liu T."/>
            <person name="Pan Y."/>
            <person name="Xia L."/>
            <person name="Li J."/>
            <person name="Zhao F."/>
            <person name="Cao W."/>
        </authorList>
    </citation>
    <scope>NUCLEOTIDE SEQUENCE</scope>
    <source>
        <strain evidence="1">Dsil-2018</strain>
    </source>
</reference>